<organism evidence="1 2">
    <name type="scientific">Panagrolaimus sp. PS1159</name>
    <dbReference type="NCBI Taxonomy" id="55785"/>
    <lineage>
        <taxon>Eukaryota</taxon>
        <taxon>Metazoa</taxon>
        <taxon>Ecdysozoa</taxon>
        <taxon>Nematoda</taxon>
        <taxon>Chromadorea</taxon>
        <taxon>Rhabditida</taxon>
        <taxon>Tylenchina</taxon>
        <taxon>Panagrolaimomorpha</taxon>
        <taxon>Panagrolaimoidea</taxon>
        <taxon>Panagrolaimidae</taxon>
        <taxon>Panagrolaimus</taxon>
    </lineage>
</organism>
<name>A0AC35G8W5_9BILA</name>
<evidence type="ECO:0000313" key="1">
    <source>
        <dbReference type="Proteomes" id="UP000887580"/>
    </source>
</evidence>
<dbReference type="Proteomes" id="UP000887580">
    <property type="component" value="Unplaced"/>
</dbReference>
<dbReference type="WBParaSite" id="PS1159_v2.g2623.t1">
    <property type="protein sequence ID" value="PS1159_v2.g2623.t1"/>
    <property type="gene ID" value="PS1159_v2.g2623"/>
</dbReference>
<proteinExistence type="predicted"/>
<evidence type="ECO:0000313" key="2">
    <source>
        <dbReference type="WBParaSite" id="PS1159_v2.g2623.t1"/>
    </source>
</evidence>
<protein>
    <submittedName>
        <fullName evidence="2">Metallo-beta-lactamase domain-containing protein</fullName>
    </submittedName>
</protein>
<reference evidence="2" key="1">
    <citation type="submission" date="2022-11" db="UniProtKB">
        <authorList>
            <consortium name="WormBaseParasite"/>
        </authorList>
    </citation>
    <scope>IDENTIFICATION</scope>
</reference>
<sequence>MEHEESTEFAKPDFINGRFGNPKSFTNWKGLPSPKDIFLWKAWENNYSKIPKEEILEKTLPVTTPEFDLKSDLSATWLGHATVFVHLEGINFITDPVFAERASPSSYFGPRRYRKPPCKFDDLPKIHIGVISHNHYDHLDAAAVARISELNPEMTWFVPLELKSYMDTLVCGAKVVEKNW</sequence>
<accession>A0AC35G8W5</accession>